<dbReference type="Gene3D" id="3.40.140.10">
    <property type="entry name" value="Cytidine Deaminase, domain 2"/>
    <property type="match status" value="1"/>
</dbReference>
<protein>
    <recommendedName>
        <fullName evidence="6">JAB domain-containing protein</fullName>
    </recommendedName>
</protein>
<evidence type="ECO:0000256" key="4">
    <source>
        <dbReference type="ARBA" id="ARBA00022833"/>
    </source>
</evidence>
<keyword evidence="4" id="KW-0862">Zinc</keyword>
<proteinExistence type="predicted"/>
<name>A0A3N9P7I4_9BACL</name>
<keyword evidence="5" id="KW-0482">Metalloprotease</keyword>
<reference evidence="7 8" key="1">
    <citation type="submission" date="2018-11" db="EMBL/GenBank/DDBJ databases">
        <title>Genome sequence of strain 7197.</title>
        <authorList>
            <person name="Gao J."/>
            <person name="Sun J."/>
        </authorList>
    </citation>
    <scope>NUCLEOTIDE SEQUENCE [LARGE SCALE GENOMIC DNA]</scope>
    <source>
        <strain evidence="7 8">7197</strain>
    </source>
</reference>
<dbReference type="InterPro" id="IPR051929">
    <property type="entry name" value="VirAsm_ModProt"/>
</dbReference>
<feature type="domain" description="JAB" evidence="6">
    <location>
        <begin position="16"/>
        <end position="118"/>
    </location>
</feature>
<dbReference type="PANTHER" id="PTHR34858">
    <property type="entry name" value="CYSO-CYSTEINE PEPTIDASE"/>
    <property type="match status" value="1"/>
</dbReference>
<dbReference type="OrthoDB" id="9802958at2"/>
<dbReference type="Proteomes" id="UP000282529">
    <property type="component" value="Unassembled WGS sequence"/>
</dbReference>
<dbReference type="InterPro" id="IPR028090">
    <property type="entry name" value="JAB_dom_prok"/>
</dbReference>
<dbReference type="GO" id="GO:0008270">
    <property type="term" value="F:zinc ion binding"/>
    <property type="evidence" value="ECO:0007669"/>
    <property type="project" value="TreeGrafter"/>
</dbReference>
<evidence type="ECO:0000256" key="2">
    <source>
        <dbReference type="ARBA" id="ARBA00022723"/>
    </source>
</evidence>
<dbReference type="GO" id="GO:0008235">
    <property type="term" value="F:metalloexopeptidase activity"/>
    <property type="evidence" value="ECO:0007669"/>
    <property type="project" value="TreeGrafter"/>
</dbReference>
<dbReference type="PANTHER" id="PTHR34858:SF1">
    <property type="entry name" value="CYSO-CYSTEINE PEPTIDASE"/>
    <property type="match status" value="1"/>
</dbReference>
<comment type="caution">
    <text evidence="7">The sequence shown here is derived from an EMBL/GenBank/DDBJ whole genome shotgun (WGS) entry which is preliminary data.</text>
</comment>
<evidence type="ECO:0000313" key="8">
    <source>
        <dbReference type="Proteomes" id="UP000282529"/>
    </source>
</evidence>
<dbReference type="Pfam" id="PF14464">
    <property type="entry name" value="Prok-JAB"/>
    <property type="match status" value="1"/>
</dbReference>
<dbReference type="GO" id="GO:0006508">
    <property type="term" value="P:proteolysis"/>
    <property type="evidence" value="ECO:0007669"/>
    <property type="project" value="UniProtKB-KW"/>
</dbReference>
<dbReference type="EMBL" id="RQPI01000006">
    <property type="protein sequence ID" value="RQW11267.1"/>
    <property type="molecule type" value="Genomic_DNA"/>
</dbReference>
<evidence type="ECO:0000259" key="6">
    <source>
        <dbReference type="Pfam" id="PF14464"/>
    </source>
</evidence>
<evidence type="ECO:0000256" key="3">
    <source>
        <dbReference type="ARBA" id="ARBA00022801"/>
    </source>
</evidence>
<accession>A0A3N9P7I4</accession>
<keyword evidence="2" id="KW-0479">Metal-binding</keyword>
<dbReference type="RefSeq" id="WP_124695993.1">
    <property type="nucleotide sequence ID" value="NZ_JBHUFE010000031.1"/>
</dbReference>
<evidence type="ECO:0000256" key="1">
    <source>
        <dbReference type="ARBA" id="ARBA00022670"/>
    </source>
</evidence>
<evidence type="ECO:0000313" key="7">
    <source>
        <dbReference type="EMBL" id="RQW11267.1"/>
    </source>
</evidence>
<sequence length="158" mass="16938">MTAIQGKVPPIWLKPSVYQALGKHLASALPHEACGVLLGAAAAGGMLIDTYVPMRNVAPDPLHTFVPHPADWISALYLTPPPVGLFHSHPRTLPQPSPADFDGLSGLDDHFAVYLIGAPGSEPEHPFHLNGYNIKRTRIGDGALSFSLIQSQVQLLLK</sequence>
<keyword evidence="1" id="KW-0645">Protease</keyword>
<gene>
    <name evidence="7" type="ORF">EH198_13215</name>
</gene>
<keyword evidence="8" id="KW-1185">Reference proteome</keyword>
<dbReference type="AlphaFoldDB" id="A0A3N9P7I4"/>
<dbReference type="SUPFAM" id="SSF102712">
    <property type="entry name" value="JAB1/MPN domain"/>
    <property type="match status" value="1"/>
</dbReference>
<organism evidence="7 8">
    <name type="scientific">Paenibacillus rhizophilus</name>
    <dbReference type="NCBI Taxonomy" id="1850366"/>
    <lineage>
        <taxon>Bacteria</taxon>
        <taxon>Bacillati</taxon>
        <taxon>Bacillota</taxon>
        <taxon>Bacilli</taxon>
        <taxon>Bacillales</taxon>
        <taxon>Paenibacillaceae</taxon>
        <taxon>Paenibacillus</taxon>
    </lineage>
</organism>
<keyword evidence="3" id="KW-0378">Hydrolase</keyword>
<evidence type="ECO:0000256" key="5">
    <source>
        <dbReference type="ARBA" id="ARBA00023049"/>
    </source>
</evidence>